<dbReference type="GO" id="GO:0019731">
    <property type="term" value="P:antibacterial humoral response"/>
    <property type="evidence" value="ECO:0007669"/>
    <property type="project" value="TreeGrafter"/>
</dbReference>
<dbReference type="InterPro" id="IPR008197">
    <property type="entry name" value="WAP_dom"/>
</dbReference>
<dbReference type="Gene3D" id="4.10.75.10">
    <property type="entry name" value="Elafin-like"/>
    <property type="match status" value="2"/>
</dbReference>
<feature type="domain" description="WAP" evidence="4">
    <location>
        <begin position="29"/>
        <end position="75"/>
    </location>
</feature>
<dbReference type="PANTHER" id="PTHR19441:SF30">
    <property type="entry name" value="ELAFIN"/>
    <property type="match status" value="1"/>
</dbReference>
<dbReference type="Pfam" id="PF00095">
    <property type="entry name" value="WAP"/>
    <property type="match status" value="2"/>
</dbReference>
<dbReference type="GO" id="GO:0005615">
    <property type="term" value="C:extracellular space"/>
    <property type="evidence" value="ECO:0007669"/>
    <property type="project" value="TreeGrafter"/>
</dbReference>
<dbReference type="GO" id="GO:0045087">
    <property type="term" value="P:innate immune response"/>
    <property type="evidence" value="ECO:0007669"/>
    <property type="project" value="TreeGrafter"/>
</dbReference>
<dbReference type="SMART" id="SM00217">
    <property type="entry name" value="WAP"/>
    <property type="match status" value="2"/>
</dbReference>
<evidence type="ECO:0000259" key="4">
    <source>
        <dbReference type="PROSITE" id="PS51390"/>
    </source>
</evidence>
<reference evidence="5 6" key="1">
    <citation type="submission" date="2014-07" db="EMBL/GenBank/DDBJ databases">
        <title>Genomic and transcriptomic analysis on Apis cerana provide comprehensive insights into honey bee biology.</title>
        <authorList>
            <person name="Diao Q."/>
            <person name="Sun L."/>
            <person name="Zheng H."/>
            <person name="Zheng H."/>
            <person name="Xu S."/>
            <person name="Wang S."/>
            <person name="Zeng Z."/>
            <person name="Hu F."/>
            <person name="Su S."/>
            <person name="Wu J."/>
        </authorList>
    </citation>
    <scope>NUCLEOTIDE SEQUENCE [LARGE SCALE GENOMIC DNA]</scope>
    <source>
        <tissue evidence="5">Pupae without intestine</tissue>
    </source>
</reference>
<gene>
    <name evidence="5" type="ORF">APICC_06538</name>
</gene>
<sequence length="182" mass="20511">MKLLIIFTLMLYFTITYGQFRDEYRYEPFVEKPGSCPPPLPVYICSQSCFSDSHCLGIGKCCPTNCGGFVCTKPVTMRKTSKEKPGSCPAIPKGRWICSSTCSVDSDCRGTMKCCKNRCGAMACQKPDIQKSIDIPLSEDSYDISRNVNPRVNPNNYPYYFYNNYHTPKANINNKDQIAKEG</sequence>
<evidence type="ECO:0000313" key="5">
    <source>
        <dbReference type="EMBL" id="PBC26678.1"/>
    </source>
</evidence>
<dbReference type="CDD" id="cd00199">
    <property type="entry name" value="WAP"/>
    <property type="match status" value="1"/>
</dbReference>
<dbReference type="OrthoDB" id="6060011at2759"/>
<feature type="signal peptide" evidence="3">
    <location>
        <begin position="1"/>
        <end position="18"/>
    </location>
</feature>
<dbReference type="Proteomes" id="UP000242457">
    <property type="component" value="Unassembled WGS sequence"/>
</dbReference>
<accession>A0A2A3E4R2</accession>
<dbReference type="GO" id="GO:0004867">
    <property type="term" value="F:serine-type endopeptidase inhibitor activity"/>
    <property type="evidence" value="ECO:0007669"/>
    <property type="project" value="TreeGrafter"/>
</dbReference>
<keyword evidence="1 3" id="KW-0732">Signal</keyword>
<feature type="domain" description="WAP" evidence="4">
    <location>
        <begin position="81"/>
        <end position="128"/>
    </location>
</feature>
<dbReference type="PANTHER" id="PTHR19441">
    <property type="entry name" value="WHEY ACDIC PROTEIN WAP"/>
    <property type="match status" value="1"/>
</dbReference>
<proteinExistence type="predicted"/>
<organism evidence="5 6">
    <name type="scientific">Apis cerana cerana</name>
    <name type="common">Oriental honeybee</name>
    <dbReference type="NCBI Taxonomy" id="94128"/>
    <lineage>
        <taxon>Eukaryota</taxon>
        <taxon>Metazoa</taxon>
        <taxon>Ecdysozoa</taxon>
        <taxon>Arthropoda</taxon>
        <taxon>Hexapoda</taxon>
        <taxon>Insecta</taxon>
        <taxon>Pterygota</taxon>
        <taxon>Neoptera</taxon>
        <taxon>Endopterygota</taxon>
        <taxon>Hymenoptera</taxon>
        <taxon>Apocrita</taxon>
        <taxon>Aculeata</taxon>
        <taxon>Apoidea</taxon>
        <taxon>Anthophila</taxon>
        <taxon>Apidae</taxon>
        <taxon>Apis</taxon>
    </lineage>
</organism>
<dbReference type="EMBL" id="KZ288375">
    <property type="protein sequence ID" value="PBC26678.1"/>
    <property type="molecule type" value="Genomic_DNA"/>
</dbReference>
<feature type="chain" id="PRO_5012517012" evidence="3">
    <location>
        <begin position="19"/>
        <end position="182"/>
    </location>
</feature>
<evidence type="ECO:0000256" key="3">
    <source>
        <dbReference type="SAM" id="SignalP"/>
    </source>
</evidence>
<evidence type="ECO:0000256" key="2">
    <source>
        <dbReference type="ARBA" id="ARBA00023157"/>
    </source>
</evidence>
<dbReference type="PROSITE" id="PS51390">
    <property type="entry name" value="WAP"/>
    <property type="match status" value="2"/>
</dbReference>
<dbReference type="STRING" id="94128.A0A2A3E4R2"/>
<dbReference type="InterPro" id="IPR050514">
    <property type="entry name" value="WAP_four-disulfide_core"/>
</dbReference>
<dbReference type="InterPro" id="IPR036645">
    <property type="entry name" value="Elafin-like_sf"/>
</dbReference>
<keyword evidence="6" id="KW-1185">Reference proteome</keyword>
<dbReference type="AlphaFoldDB" id="A0A2A3E4R2"/>
<evidence type="ECO:0000256" key="1">
    <source>
        <dbReference type="ARBA" id="ARBA00022729"/>
    </source>
</evidence>
<dbReference type="SUPFAM" id="SSF57256">
    <property type="entry name" value="Elafin-like"/>
    <property type="match status" value="2"/>
</dbReference>
<protein>
    <submittedName>
        <fullName evidence="5">Waprin-Phi1</fullName>
    </submittedName>
</protein>
<keyword evidence="2" id="KW-1015">Disulfide bond</keyword>
<evidence type="ECO:0000313" key="6">
    <source>
        <dbReference type="Proteomes" id="UP000242457"/>
    </source>
</evidence>
<name>A0A2A3E4R2_APICC</name>